<keyword evidence="1" id="KW-0449">Lipoprotein</keyword>
<sequence>MGIRSMRGAWSRYAHQAPCLGCRLLDRPQSLSRCLLLITAHLVFGQSTIAEQASMIFVGEFSSAVPGTTTGSGSAGVAENWRGRVDIEVIDPETGEAIFTYHLPEPGDDLYFGLNPLFFGVPGMRSVAMSTFENMNEVGFSSHSTFNGGFVSSTSQMYLSNQEDIIGIEGFQHDYLPMVFEGTGLDAPIIEVTATDRIDFNNVTELFADEVSLTGTASPLDPLPETPVMNFREGSAIYAGQLRINAFVPTDFLFDNGRIETLGVHVASADSVLGAGLTNVVWGNDSLVNIDQFLLVGVDVGPTAQAGVARVTVLENTLVAANNAYVNVGEFNRGELFVQQGAELRAREVAVGVHDEGLVSIDSMGKVLSGDAYLARVAGSTGTINVEQGGEWETGNLVIGEYDTGYAFIRDGGTLKVNSVGVLGFSENARGVLNLIGPTAKLDLGQSGSLQIGGEGRGELNLSQGATITSLGAVMLGANATGSGVVTIEGQDSRWILSDDLVVGQEGEGTLMIAEGGRIETQSPIEIGLHESSNGVIVLDGAESALISSGDLILAGEGVGRLEVVNGAQLTIQAVMIGQGETAEAQGELKVHGAGSSAETTGAFVVGGGSKGLLFVEDGALLANNGDVVVGQSVGIGAEVMVSSTGDPARWEIGGDASFGLNSKARVRVEQAGHLQVAGALNLGQGQGGDGLLEIVGERANVAADDLRIGNVGTGEVTVKEGGRLVTQGRGVVSSSAPGPMELHGTISIVDPGSRWEIGEDLTVGAETSQKGEFNIAYGGTVTTGGDAVIARDSGSSGEATIDGEVPTPAPTLWTLGGDLTIGGGGQGRLDVVFGGRFVGSSSTDIVIGAMAGSEGVLNVRGNASGQLTAATHGGNMKVGGSGSGALFVSQNSTLTTGGDAVISETSGADGYVRLFSEGAKWEITGDLKIGAGQSATLAVQDKAQLVVMKDFSILEGQGTIDVTVSGGASATMGAFQATVASQINIDGAETLWSAESVAVEGGAKMRVTGGATMRIRPEPHAGLDVNEGGVLTVLGSPGATTTVEMNGADGFDVLSVSGLAEFGDYTRFDNNLTLVLVNSGGRLNLSGEQSHFLAQNAKITAGGVLSVSGVREFGMVGSLDVFGGQALLDNMSDLGAGVRVAGGFGAPTGTLVVSGQTTTGPTVIGAGSSGVATVSSGATWTVGNENVGGRLEIGGASPDGTEQGSGFLQLDSGSTVNVLGDVIIRSGSAWGGSGTIIANNFRNDGKGIPGQSPGIITIDANYSQSVTGSLELEIGGLTPGAQHDQVVFLGDVDLGGDVILRFINGFAPQTDDVFSLLRTNPAALVGWNPSTVQIEGLAPGFEYSIDVTDDGVGVIALNDGVAIGLAGDYNSDGAVDAADYTVWRDGLGVRFGQSDYDVWRIHFGESIQLGQAAPISTPEPSAIVLAALVAVCGASWKGGRRP</sequence>
<proteinExistence type="predicted"/>
<dbReference type="KEGG" id="pnd:Pla175_28520"/>
<accession>A0A518DDA5</accession>
<evidence type="ECO:0000313" key="1">
    <source>
        <dbReference type="EMBL" id="QDU89462.1"/>
    </source>
</evidence>
<name>A0A518DDA5_9BACT</name>
<protein>
    <submittedName>
        <fullName evidence="1">Putative lipoprotein</fullName>
    </submittedName>
</protein>
<dbReference type="EMBL" id="CP036291">
    <property type="protein sequence ID" value="QDU89462.1"/>
    <property type="molecule type" value="Genomic_DNA"/>
</dbReference>
<organism evidence="1 2">
    <name type="scientific">Pirellulimonas nuda</name>
    <dbReference type="NCBI Taxonomy" id="2528009"/>
    <lineage>
        <taxon>Bacteria</taxon>
        <taxon>Pseudomonadati</taxon>
        <taxon>Planctomycetota</taxon>
        <taxon>Planctomycetia</taxon>
        <taxon>Pirellulales</taxon>
        <taxon>Lacipirellulaceae</taxon>
        <taxon>Pirellulimonas</taxon>
    </lineage>
</organism>
<gene>
    <name evidence="1" type="ORF">Pla175_28520</name>
</gene>
<reference evidence="1 2" key="1">
    <citation type="submission" date="2019-02" db="EMBL/GenBank/DDBJ databases">
        <title>Deep-cultivation of Planctomycetes and their phenomic and genomic characterization uncovers novel biology.</title>
        <authorList>
            <person name="Wiegand S."/>
            <person name="Jogler M."/>
            <person name="Boedeker C."/>
            <person name="Pinto D."/>
            <person name="Vollmers J."/>
            <person name="Rivas-Marin E."/>
            <person name="Kohn T."/>
            <person name="Peeters S.H."/>
            <person name="Heuer A."/>
            <person name="Rast P."/>
            <person name="Oberbeckmann S."/>
            <person name="Bunk B."/>
            <person name="Jeske O."/>
            <person name="Meyerdierks A."/>
            <person name="Storesund J.E."/>
            <person name="Kallscheuer N."/>
            <person name="Luecker S."/>
            <person name="Lage O.M."/>
            <person name="Pohl T."/>
            <person name="Merkel B.J."/>
            <person name="Hornburger P."/>
            <person name="Mueller R.-W."/>
            <person name="Bruemmer F."/>
            <person name="Labrenz M."/>
            <person name="Spormann A.M."/>
            <person name="Op den Camp H."/>
            <person name="Overmann J."/>
            <person name="Amann R."/>
            <person name="Jetten M.S.M."/>
            <person name="Mascher T."/>
            <person name="Medema M.H."/>
            <person name="Devos D.P."/>
            <person name="Kaster A.-K."/>
            <person name="Ovreas L."/>
            <person name="Rohde M."/>
            <person name="Galperin M.Y."/>
            <person name="Jogler C."/>
        </authorList>
    </citation>
    <scope>NUCLEOTIDE SEQUENCE [LARGE SCALE GENOMIC DNA]</scope>
    <source>
        <strain evidence="1 2">Pla175</strain>
    </source>
</reference>
<keyword evidence="2" id="KW-1185">Reference proteome</keyword>
<dbReference type="Proteomes" id="UP000317429">
    <property type="component" value="Chromosome"/>
</dbReference>
<dbReference type="InterPro" id="IPR030895">
    <property type="entry name" value="T5SS_PEPC_rpt"/>
</dbReference>
<dbReference type="NCBIfam" id="TIGR04393">
    <property type="entry name" value="rpt_T5SS_PEPC"/>
    <property type="match status" value="5"/>
</dbReference>
<evidence type="ECO:0000313" key="2">
    <source>
        <dbReference type="Proteomes" id="UP000317429"/>
    </source>
</evidence>